<evidence type="ECO:0000313" key="7">
    <source>
        <dbReference type="Proteomes" id="UP000003100"/>
    </source>
</evidence>
<dbReference type="eggNOG" id="COG0329">
    <property type="taxonomic scope" value="Bacteria"/>
</dbReference>
<dbReference type="PATRIC" id="fig|476272.21.peg.176"/>
<dbReference type="PROSITE" id="PS00666">
    <property type="entry name" value="DHDPS_2"/>
    <property type="match status" value="1"/>
</dbReference>
<dbReference type="PRINTS" id="PR00146">
    <property type="entry name" value="DHPICSNTHASE"/>
</dbReference>
<dbReference type="PANTHER" id="PTHR42849:SF1">
    <property type="entry name" value="N-ACETYLNEURAMINATE LYASE"/>
    <property type="match status" value="1"/>
</dbReference>
<sequence>MKEYRGIFPALVTPFDEKGRVDADRMQRLVEKNLRQGVAGFYVGGSTAESYLLSMDERKYALEAVMEAVQGTEASVIANVGVFATEHGLALADHARRAGVSAISSVPPFYFPFCMEEYIHYYNTLAERAQMPVILYNIPAMSGVTFKKEDIQRLFENENIIGMKHTSYDLFQLQQLIQEYPEKNIFIGHDEILLCAFSVGAEAAIGSTFNFMAEKFVRLAKLMNEGKQREALKLQDQANRVIQVLCEVGVFKGVKAALKFQGYDCGLCREPFLPLSKREERRLYETLLENDCL</sequence>
<feature type="active site" description="Proton donor/acceptor" evidence="4">
    <location>
        <position position="136"/>
    </location>
</feature>
<dbReference type="GeneID" id="86823313"/>
<name>C0CRI6_BLAHS</name>
<dbReference type="SMART" id="SM01130">
    <property type="entry name" value="DHDPS"/>
    <property type="match status" value="1"/>
</dbReference>
<dbReference type="PANTHER" id="PTHR42849">
    <property type="entry name" value="N-ACETYLNEURAMINATE LYASE"/>
    <property type="match status" value="1"/>
</dbReference>
<dbReference type="AlphaFoldDB" id="C0CRI6"/>
<keyword evidence="7" id="KW-1185">Reference proteome</keyword>
<feature type="active site" description="Schiff-base intermediate with substrate" evidence="4">
    <location>
        <position position="164"/>
    </location>
</feature>
<protein>
    <recommendedName>
        <fullName evidence="8">N-acetylneuraminate lyase</fullName>
    </recommendedName>
</protein>
<gene>
    <name evidence="6" type="ORF">RUMHYD_03500</name>
</gene>
<evidence type="ECO:0000256" key="1">
    <source>
        <dbReference type="ARBA" id="ARBA00023239"/>
    </source>
</evidence>
<evidence type="ECO:0000256" key="5">
    <source>
        <dbReference type="PIRSR" id="PIRSR001365-2"/>
    </source>
</evidence>
<dbReference type="Proteomes" id="UP000003100">
    <property type="component" value="Unassembled WGS sequence"/>
</dbReference>
<organism evidence="6 7">
    <name type="scientific">Blautia hydrogenotrophica (strain DSM 10507 / JCM 14656 / S5a33)</name>
    <name type="common">Ruminococcus hydrogenotrophicus</name>
    <dbReference type="NCBI Taxonomy" id="476272"/>
    <lineage>
        <taxon>Bacteria</taxon>
        <taxon>Bacillati</taxon>
        <taxon>Bacillota</taxon>
        <taxon>Clostridia</taxon>
        <taxon>Lachnospirales</taxon>
        <taxon>Lachnospiraceae</taxon>
        <taxon>Blautia</taxon>
    </lineage>
</organism>
<comment type="caution">
    <text evidence="6">The sequence shown here is derived from an EMBL/GenBank/DDBJ whole genome shotgun (WGS) entry which is preliminary data.</text>
</comment>
<reference evidence="6 7" key="2">
    <citation type="submission" date="2009-02" db="EMBL/GenBank/DDBJ databases">
        <title>Draft genome sequence of Blautia hydrogenotrophica DSM 10507 (Ruminococcus hydrogenotrophicus DSM 10507).</title>
        <authorList>
            <person name="Sudarsanam P."/>
            <person name="Ley R."/>
            <person name="Guruge J."/>
            <person name="Turnbaugh P.J."/>
            <person name="Mahowald M."/>
            <person name="Liep D."/>
            <person name="Gordon J."/>
        </authorList>
    </citation>
    <scope>NUCLEOTIDE SEQUENCE [LARGE SCALE GENOMIC DNA]</scope>
    <source>
        <strain evidence="7">DSM 10507 / JCM 14656 / S5a33</strain>
    </source>
</reference>
<dbReference type="Gene3D" id="3.20.20.70">
    <property type="entry name" value="Aldolase class I"/>
    <property type="match status" value="1"/>
</dbReference>
<dbReference type="InterPro" id="IPR002220">
    <property type="entry name" value="DapA-like"/>
</dbReference>
<dbReference type="Pfam" id="PF00701">
    <property type="entry name" value="DHDPS"/>
    <property type="match status" value="1"/>
</dbReference>
<dbReference type="InterPro" id="IPR013785">
    <property type="entry name" value="Aldolase_TIM"/>
</dbReference>
<dbReference type="InterPro" id="IPR020625">
    <property type="entry name" value="Schiff_base-form_aldolases_AS"/>
</dbReference>
<evidence type="ECO:0000313" key="6">
    <source>
        <dbReference type="EMBL" id="EEG47601.1"/>
    </source>
</evidence>
<keyword evidence="2" id="KW-0704">Schiff base</keyword>
<dbReference type="HOGENOM" id="CLU_049343_6_0_9"/>
<evidence type="ECO:0000256" key="2">
    <source>
        <dbReference type="ARBA" id="ARBA00023270"/>
    </source>
</evidence>
<evidence type="ECO:0008006" key="8">
    <source>
        <dbReference type="Google" id="ProtNLM"/>
    </source>
</evidence>
<evidence type="ECO:0000256" key="3">
    <source>
        <dbReference type="PIRNR" id="PIRNR001365"/>
    </source>
</evidence>
<dbReference type="GO" id="GO:0008747">
    <property type="term" value="F:N-acetylneuraminate lyase activity"/>
    <property type="evidence" value="ECO:0007669"/>
    <property type="project" value="TreeGrafter"/>
</dbReference>
<dbReference type="SUPFAM" id="SSF51569">
    <property type="entry name" value="Aldolase"/>
    <property type="match status" value="1"/>
</dbReference>
<feature type="binding site" evidence="5">
    <location>
        <position position="205"/>
    </location>
    <ligand>
        <name>pyruvate</name>
        <dbReference type="ChEBI" id="CHEBI:15361"/>
    </ligand>
</feature>
<dbReference type="GO" id="GO:0019262">
    <property type="term" value="P:N-acetylneuraminate catabolic process"/>
    <property type="evidence" value="ECO:0007669"/>
    <property type="project" value="TreeGrafter"/>
</dbReference>
<dbReference type="NCBIfam" id="NF003164">
    <property type="entry name" value="PRK04147.1"/>
    <property type="match status" value="1"/>
</dbReference>
<dbReference type="RefSeq" id="WP_005951912.1">
    <property type="nucleotide sequence ID" value="NZ_CP136423.1"/>
</dbReference>
<evidence type="ECO:0000256" key="4">
    <source>
        <dbReference type="PIRSR" id="PIRSR001365-1"/>
    </source>
</evidence>
<dbReference type="PIRSF" id="PIRSF001365">
    <property type="entry name" value="DHDPS"/>
    <property type="match status" value="1"/>
</dbReference>
<proteinExistence type="inferred from homology"/>
<keyword evidence="1 3" id="KW-0456">Lyase</keyword>
<dbReference type="GO" id="GO:0005829">
    <property type="term" value="C:cytosol"/>
    <property type="evidence" value="ECO:0007669"/>
    <property type="project" value="TreeGrafter"/>
</dbReference>
<feature type="binding site" evidence="5">
    <location>
        <position position="47"/>
    </location>
    <ligand>
        <name>pyruvate</name>
        <dbReference type="ChEBI" id="CHEBI:15361"/>
    </ligand>
</feature>
<comment type="similarity">
    <text evidence="3">Belongs to the DapA family.</text>
</comment>
<accession>C0CRI6</accession>
<reference evidence="6 7" key="1">
    <citation type="submission" date="2009-01" db="EMBL/GenBank/DDBJ databases">
        <authorList>
            <person name="Fulton L."/>
            <person name="Clifton S."/>
            <person name="Fulton B."/>
            <person name="Xu J."/>
            <person name="Minx P."/>
            <person name="Pepin K.H."/>
            <person name="Johnson M."/>
            <person name="Bhonagiri V."/>
            <person name="Nash W.E."/>
            <person name="Mardis E.R."/>
            <person name="Wilson R.K."/>
        </authorList>
    </citation>
    <scope>NUCLEOTIDE SEQUENCE [LARGE SCALE GENOMIC DNA]</scope>
    <source>
        <strain evidence="7">DSM 10507 / JCM 14656 / S5a33</strain>
    </source>
</reference>
<dbReference type="EMBL" id="ACBZ01000187">
    <property type="protein sequence ID" value="EEG47601.1"/>
    <property type="molecule type" value="Genomic_DNA"/>
</dbReference>